<evidence type="ECO:0000313" key="2">
    <source>
        <dbReference type="Proteomes" id="UP000000763"/>
    </source>
</evidence>
<sequence length="265" mass="28131">MNPMESYEIPMECLFPYKFWRNFNKSNFPKSSFLRLLFPFDSGGSLPTRVGGRGLAGVPPVVAVGIWVLVGGGGGSRCPRISLMANRSLGGSIFLEQRSRREVKSSDLGYLGGGGGGGSGDGRRCSTCVRAGVCGGGGVRAVFGVLAAAVESSSPYAVLVLAVVSAGAPCPKSRWALSPSVKLVLVVVLVGVADRIWFVIRIELRPPAQFRLSGLLLEFLRFNDESQATEGDQWFVKPCALQLMPKVAVVAVLRRRGSTVITAAP</sequence>
<gene>
    <name evidence="1" type="primary">B1331F11.11</name>
</gene>
<dbReference type="EMBL" id="AP006162">
    <property type="protein sequence ID" value="BAD46610.1"/>
    <property type="molecule type" value="Genomic_DNA"/>
</dbReference>
<reference evidence="2" key="2">
    <citation type="journal article" date="2008" name="Nucleic Acids Res.">
        <title>The rice annotation project database (RAP-DB): 2008 update.</title>
        <authorList>
            <consortium name="The rice annotation project (RAP)"/>
        </authorList>
    </citation>
    <scope>GENOME REANNOTATION</scope>
    <source>
        <strain evidence="2">cv. Nipponbare</strain>
    </source>
</reference>
<accession>Q651A7</accession>
<dbReference type="AlphaFoldDB" id="Q651A7"/>
<name>Q651A7_ORYSJ</name>
<reference evidence="2" key="1">
    <citation type="journal article" date="2005" name="Nature">
        <title>The map-based sequence of the rice genome.</title>
        <authorList>
            <consortium name="International rice genome sequencing project (IRGSP)"/>
            <person name="Matsumoto T."/>
            <person name="Wu J."/>
            <person name="Kanamori H."/>
            <person name="Katayose Y."/>
            <person name="Fujisawa M."/>
            <person name="Namiki N."/>
            <person name="Mizuno H."/>
            <person name="Yamamoto K."/>
            <person name="Antonio B.A."/>
            <person name="Baba T."/>
            <person name="Sakata K."/>
            <person name="Nagamura Y."/>
            <person name="Aoki H."/>
            <person name="Arikawa K."/>
            <person name="Arita K."/>
            <person name="Bito T."/>
            <person name="Chiden Y."/>
            <person name="Fujitsuka N."/>
            <person name="Fukunaka R."/>
            <person name="Hamada M."/>
            <person name="Harada C."/>
            <person name="Hayashi A."/>
            <person name="Hijishita S."/>
            <person name="Honda M."/>
            <person name="Hosokawa S."/>
            <person name="Ichikawa Y."/>
            <person name="Idonuma A."/>
            <person name="Iijima M."/>
            <person name="Ikeda M."/>
            <person name="Ikeno M."/>
            <person name="Ito K."/>
            <person name="Ito S."/>
            <person name="Ito T."/>
            <person name="Ito Y."/>
            <person name="Ito Y."/>
            <person name="Iwabuchi A."/>
            <person name="Kamiya K."/>
            <person name="Karasawa W."/>
            <person name="Kurita K."/>
            <person name="Katagiri S."/>
            <person name="Kikuta A."/>
            <person name="Kobayashi H."/>
            <person name="Kobayashi N."/>
            <person name="Machita K."/>
            <person name="Maehara T."/>
            <person name="Masukawa M."/>
            <person name="Mizubayashi T."/>
            <person name="Mukai Y."/>
            <person name="Nagasaki H."/>
            <person name="Nagata Y."/>
            <person name="Naito S."/>
            <person name="Nakashima M."/>
            <person name="Nakama Y."/>
            <person name="Nakamichi Y."/>
            <person name="Nakamura M."/>
            <person name="Meguro A."/>
            <person name="Negishi M."/>
            <person name="Ohta I."/>
            <person name="Ohta T."/>
            <person name="Okamoto M."/>
            <person name="Ono N."/>
            <person name="Saji S."/>
            <person name="Sakaguchi M."/>
            <person name="Sakai K."/>
            <person name="Shibata M."/>
            <person name="Shimokawa T."/>
            <person name="Song J."/>
            <person name="Takazaki Y."/>
            <person name="Terasawa K."/>
            <person name="Tsugane M."/>
            <person name="Tsuji K."/>
            <person name="Ueda S."/>
            <person name="Waki K."/>
            <person name="Yamagata H."/>
            <person name="Yamamoto M."/>
            <person name="Yamamoto S."/>
            <person name="Yamane H."/>
            <person name="Yoshiki S."/>
            <person name="Yoshihara R."/>
            <person name="Yukawa K."/>
            <person name="Zhong H."/>
            <person name="Yano M."/>
            <person name="Yuan Q."/>
            <person name="Ouyang S."/>
            <person name="Liu J."/>
            <person name="Jones K.M."/>
            <person name="Gansberger K."/>
            <person name="Moffat K."/>
            <person name="Hill J."/>
            <person name="Bera J."/>
            <person name="Fadrosh D."/>
            <person name="Jin S."/>
            <person name="Johri S."/>
            <person name="Kim M."/>
            <person name="Overton L."/>
            <person name="Reardon M."/>
            <person name="Tsitrin T."/>
            <person name="Vuong H."/>
            <person name="Weaver B."/>
            <person name="Ciecko A."/>
            <person name="Tallon L."/>
            <person name="Jackson J."/>
            <person name="Pai G."/>
            <person name="Aken S.V."/>
            <person name="Utterback T."/>
            <person name="Reidmuller S."/>
            <person name="Feldblyum T."/>
            <person name="Hsiao J."/>
            <person name="Zismann V."/>
            <person name="Iobst S."/>
            <person name="de Vazeille A.R."/>
            <person name="Buell C.R."/>
            <person name="Ying K."/>
            <person name="Li Y."/>
            <person name="Lu T."/>
            <person name="Huang Y."/>
            <person name="Zhao Q."/>
            <person name="Feng Q."/>
            <person name="Zhang L."/>
            <person name="Zhu J."/>
            <person name="Weng Q."/>
            <person name="Mu J."/>
            <person name="Lu Y."/>
            <person name="Fan D."/>
            <person name="Liu Y."/>
            <person name="Guan J."/>
            <person name="Zhang Y."/>
            <person name="Yu S."/>
            <person name="Liu X."/>
            <person name="Zhang Y."/>
            <person name="Hong G."/>
            <person name="Han B."/>
            <person name="Choisne N."/>
            <person name="Demange N."/>
            <person name="Orjeda G."/>
            <person name="Samain S."/>
            <person name="Cattolico L."/>
            <person name="Pelletier E."/>
            <person name="Couloux A."/>
            <person name="Segurens B."/>
            <person name="Wincker P."/>
            <person name="D'Hont A."/>
            <person name="Scarpelli C."/>
            <person name="Weissenbach J."/>
            <person name="Salanoubat M."/>
            <person name="Quetier F."/>
            <person name="Yu Y."/>
            <person name="Kim H.R."/>
            <person name="Rambo T."/>
            <person name="Currie J."/>
            <person name="Collura K."/>
            <person name="Luo M."/>
            <person name="Yang T."/>
            <person name="Ammiraju J.S.S."/>
            <person name="Engler F."/>
            <person name="Soderlund C."/>
            <person name="Wing R.A."/>
            <person name="Palmer L.E."/>
            <person name="de la Bastide M."/>
            <person name="Spiegel L."/>
            <person name="Nascimento L."/>
            <person name="Zutavern T."/>
            <person name="O'Shaughnessy A."/>
            <person name="Dike S."/>
            <person name="Dedhia N."/>
            <person name="Preston R."/>
            <person name="Balija V."/>
            <person name="McCombie W.R."/>
            <person name="Chow T."/>
            <person name="Chen H."/>
            <person name="Chung M."/>
            <person name="Chen C."/>
            <person name="Shaw J."/>
            <person name="Wu H."/>
            <person name="Hsiao K."/>
            <person name="Chao Y."/>
            <person name="Chu M."/>
            <person name="Cheng C."/>
            <person name="Hour A."/>
            <person name="Lee P."/>
            <person name="Lin S."/>
            <person name="Lin Y."/>
            <person name="Liou J."/>
            <person name="Liu S."/>
            <person name="Hsing Y."/>
            <person name="Raghuvanshi S."/>
            <person name="Mohanty A."/>
            <person name="Bharti A.K."/>
            <person name="Gaur A."/>
            <person name="Gupta V."/>
            <person name="Kumar D."/>
            <person name="Ravi V."/>
            <person name="Vij S."/>
            <person name="Kapur A."/>
            <person name="Khurana P."/>
            <person name="Khurana P."/>
            <person name="Khurana J.P."/>
            <person name="Tyagi A.K."/>
            <person name="Gaikwad K."/>
            <person name="Singh A."/>
            <person name="Dalal V."/>
            <person name="Srivastava S."/>
            <person name="Dixit A."/>
            <person name="Pal A.K."/>
            <person name="Ghazi I.A."/>
            <person name="Yadav M."/>
            <person name="Pandit A."/>
            <person name="Bhargava A."/>
            <person name="Sureshbabu K."/>
            <person name="Batra K."/>
            <person name="Sharma T.R."/>
            <person name="Mohapatra T."/>
            <person name="Singh N.K."/>
            <person name="Messing J."/>
            <person name="Nelson A.B."/>
            <person name="Fuks G."/>
            <person name="Kavchok S."/>
            <person name="Keizer G."/>
            <person name="Linton E."/>
            <person name="Llaca V."/>
            <person name="Song R."/>
            <person name="Tanyolac B."/>
            <person name="Young S."/>
            <person name="Ho-Il K."/>
            <person name="Hahn J.H."/>
            <person name="Sangsakoo G."/>
            <person name="Vanavichit A."/>
            <person name="de Mattos Luiz.A.T."/>
            <person name="Zimmer P.D."/>
            <person name="Malone G."/>
            <person name="Dellagostin O."/>
            <person name="de Oliveira A.C."/>
            <person name="Bevan M."/>
            <person name="Bancroft I."/>
            <person name="Minx P."/>
            <person name="Cordum H."/>
            <person name="Wilson R."/>
            <person name="Cheng Z."/>
            <person name="Jin W."/>
            <person name="Jiang J."/>
            <person name="Leong S.A."/>
            <person name="Iwama H."/>
            <person name="Gojobori T."/>
            <person name="Itoh T."/>
            <person name="Niimura Y."/>
            <person name="Fujii Y."/>
            <person name="Habara T."/>
            <person name="Sakai H."/>
            <person name="Sato Y."/>
            <person name="Wilson G."/>
            <person name="Kumar K."/>
            <person name="McCouch S."/>
            <person name="Juretic N."/>
            <person name="Hoen D."/>
            <person name="Wright S."/>
            <person name="Bruskiewich R."/>
            <person name="Bureau T."/>
            <person name="Miyao A."/>
            <person name="Hirochika H."/>
            <person name="Nishikawa T."/>
            <person name="Kadowaki K."/>
            <person name="Sugiura M."/>
            <person name="Burr B."/>
            <person name="Sasaki T."/>
        </authorList>
    </citation>
    <scope>NUCLEOTIDE SEQUENCE [LARGE SCALE GENOMIC DNA]</scope>
    <source>
        <strain evidence="2">cv. Nipponbare</strain>
    </source>
</reference>
<evidence type="ECO:0000313" key="1">
    <source>
        <dbReference type="EMBL" id="BAD46610.1"/>
    </source>
</evidence>
<organism evidence="1 2">
    <name type="scientific">Oryza sativa subsp. japonica</name>
    <name type="common">Rice</name>
    <dbReference type="NCBI Taxonomy" id="39947"/>
    <lineage>
        <taxon>Eukaryota</taxon>
        <taxon>Viridiplantae</taxon>
        <taxon>Streptophyta</taxon>
        <taxon>Embryophyta</taxon>
        <taxon>Tracheophyta</taxon>
        <taxon>Spermatophyta</taxon>
        <taxon>Magnoliopsida</taxon>
        <taxon>Liliopsida</taxon>
        <taxon>Poales</taxon>
        <taxon>Poaceae</taxon>
        <taxon>BOP clade</taxon>
        <taxon>Oryzoideae</taxon>
        <taxon>Oryzeae</taxon>
        <taxon>Oryzinae</taxon>
        <taxon>Oryza</taxon>
        <taxon>Oryza sativa</taxon>
    </lineage>
</organism>
<proteinExistence type="predicted"/>
<protein>
    <submittedName>
        <fullName evidence="1">Uncharacterized protein</fullName>
    </submittedName>
</protein>
<dbReference type="Proteomes" id="UP000000763">
    <property type="component" value="Chromosome 9"/>
</dbReference>